<evidence type="ECO:0000313" key="3">
    <source>
        <dbReference type="EMBL" id="ASP28332.1"/>
    </source>
</evidence>
<dbReference type="OrthoDB" id="157089at2"/>
<feature type="transmembrane region" description="Helical" evidence="2">
    <location>
        <begin position="99"/>
        <end position="120"/>
    </location>
</feature>
<protein>
    <recommendedName>
        <fullName evidence="5">J domain-containing protein</fullName>
    </recommendedName>
</protein>
<feature type="compositionally biased region" description="Low complexity" evidence="1">
    <location>
        <begin position="425"/>
        <end position="435"/>
    </location>
</feature>
<reference evidence="3 4" key="1">
    <citation type="submission" date="2017-07" db="EMBL/GenBank/DDBJ databases">
        <title>Complete genome sequence of Spiroplasma corruscae EC-1 (DSM 19793).</title>
        <authorList>
            <person name="Tsai Y.-M."/>
            <person name="Lo W.-S."/>
            <person name="Kuo C.-H."/>
        </authorList>
    </citation>
    <scope>NUCLEOTIDE SEQUENCE [LARGE SCALE GENOMIC DNA]</scope>
    <source>
        <strain evidence="3 4">EC-1</strain>
    </source>
</reference>
<dbReference type="RefSeq" id="WP_094048960.1">
    <property type="nucleotide sequence ID" value="NZ_CP022535.1"/>
</dbReference>
<gene>
    <name evidence="3" type="ORF">SCORR_v1c05600</name>
</gene>
<feature type="region of interest" description="Disordered" evidence="1">
    <location>
        <begin position="416"/>
        <end position="435"/>
    </location>
</feature>
<evidence type="ECO:0008006" key="5">
    <source>
        <dbReference type="Google" id="ProtNLM"/>
    </source>
</evidence>
<evidence type="ECO:0000256" key="2">
    <source>
        <dbReference type="SAM" id="Phobius"/>
    </source>
</evidence>
<dbReference type="EMBL" id="CP022535">
    <property type="protein sequence ID" value="ASP28332.1"/>
    <property type="molecule type" value="Genomic_DNA"/>
</dbReference>
<dbReference type="Proteomes" id="UP000203229">
    <property type="component" value="Chromosome"/>
</dbReference>
<dbReference type="KEGG" id="scou:SCORR_v1c05600"/>
<proteinExistence type="predicted"/>
<dbReference type="InterPro" id="IPR036869">
    <property type="entry name" value="J_dom_sf"/>
</dbReference>
<sequence>MAKYKLARSILLLIVLTLTSVSIIFIQVYNLNINKFDYYVKELLNYDDNNGGTVINQNSKLFILLICILVCSLFYLLTSVTYLFDFLPKKHLVKTSHKFVNIIYIFYFFISGCLILYFIFELYNLYIKSFYYVKIDDSNQELVYYNSKDVFNTSLKLFLIFFVLYLTTLVVLILNLFSLDTQVKFFIHICLITLTKRLFERKLNDNNRFDKKYDYYVTQSFKYYRHSRLFKIGKWNKEFREDIVLQNKELEDIIKNYEYNKFCKYLHKNIESNNYNTYLGDERFELTLFPFYVKNIESSFYYINLSNYNRLLFKAAYYKFANNASITLDLNLRLISNITKINILTYNNFHKQILNASSTILSDFLCFLYNELRKFESNNYQDFYSISKIIDYGEEWYYELIDKVINKLEKNYNDFQNKHNKKTGSKNSSKNSSENNSLDSAFKYFGLNTNCSYDQFKRKYRTYVKLYHPDAKVFYGGERFIDKDIETININKKIIEHYFKSKENIR</sequence>
<evidence type="ECO:0000256" key="1">
    <source>
        <dbReference type="SAM" id="MobiDB-lite"/>
    </source>
</evidence>
<keyword evidence="2" id="KW-0472">Membrane</keyword>
<feature type="transmembrane region" description="Helical" evidence="2">
    <location>
        <begin position="61"/>
        <end position="87"/>
    </location>
</feature>
<keyword evidence="4" id="KW-1185">Reference proteome</keyword>
<keyword evidence="2" id="KW-1133">Transmembrane helix</keyword>
<dbReference type="SUPFAM" id="SSF46565">
    <property type="entry name" value="Chaperone J-domain"/>
    <property type="match status" value="1"/>
</dbReference>
<keyword evidence="2" id="KW-0812">Transmembrane</keyword>
<name>A0A222EPB8_9MOLU</name>
<organism evidence="3 4">
    <name type="scientific">Spiroplasma corruscae</name>
    <dbReference type="NCBI Taxonomy" id="216934"/>
    <lineage>
        <taxon>Bacteria</taxon>
        <taxon>Bacillati</taxon>
        <taxon>Mycoplasmatota</taxon>
        <taxon>Mollicutes</taxon>
        <taxon>Entomoplasmatales</taxon>
        <taxon>Spiroplasmataceae</taxon>
        <taxon>Spiroplasma</taxon>
    </lineage>
</organism>
<dbReference type="AlphaFoldDB" id="A0A222EPB8"/>
<feature type="transmembrane region" description="Helical" evidence="2">
    <location>
        <begin position="9"/>
        <end position="29"/>
    </location>
</feature>
<feature type="transmembrane region" description="Helical" evidence="2">
    <location>
        <begin position="157"/>
        <end position="177"/>
    </location>
</feature>
<accession>A0A222EPB8</accession>
<evidence type="ECO:0000313" key="4">
    <source>
        <dbReference type="Proteomes" id="UP000203229"/>
    </source>
</evidence>